<sequence length="65" mass="6793">MRILLNDEPREISAATVSEALGELGYGSARVATAVDGTFVPVSRRADFRLTDGASLEVVAPMQGG</sequence>
<dbReference type="AlphaFoldDB" id="A0A1U9KMM4"/>
<dbReference type="OrthoDB" id="197113at2"/>
<gene>
    <name evidence="1" type="ORF">A0U93_02845</name>
</gene>
<reference evidence="1 2" key="1">
    <citation type="submission" date="2016-03" db="EMBL/GenBank/DDBJ databases">
        <title>Acetic acid bacteria sequencing.</title>
        <authorList>
            <person name="Brandt J."/>
            <person name="Jakob F."/>
            <person name="Vogel R.F."/>
        </authorList>
    </citation>
    <scope>NUCLEOTIDE SEQUENCE [LARGE SCALE GENOMIC DNA]</scope>
    <source>
        <strain evidence="1 2">NBRC 101099</strain>
    </source>
</reference>
<dbReference type="EMBL" id="CP014691">
    <property type="protein sequence ID" value="AQS87051.1"/>
    <property type="molecule type" value="Genomic_DNA"/>
</dbReference>
<accession>A0A1U9KMM4</accession>
<protein>
    <submittedName>
        <fullName evidence="1">Thiamine biosynthesis protein ThiS</fullName>
    </submittedName>
</protein>
<evidence type="ECO:0000313" key="2">
    <source>
        <dbReference type="Proteomes" id="UP000188604"/>
    </source>
</evidence>
<dbReference type="InterPro" id="IPR016155">
    <property type="entry name" value="Mopterin_synth/thiamin_S_b"/>
</dbReference>
<organism evidence="1 2">
    <name type="scientific">Neoasaia chiangmaiensis</name>
    <dbReference type="NCBI Taxonomy" id="320497"/>
    <lineage>
        <taxon>Bacteria</taxon>
        <taxon>Pseudomonadati</taxon>
        <taxon>Pseudomonadota</taxon>
        <taxon>Alphaproteobacteria</taxon>
        <taxon>Acetobacterales</taxon>
        <taxon>Acetobacteraceae</taxon>
        <taxon>Neoasaia</taxon>
    </lineage>
</organism>
<dbReference type="KEGG" id="nch:A0U93_02845"/>
<name>A0A1U9KMM4_9PROT</name>
<dbReference type="InterPro" id="IPR010035">
    <property type="entry name" value="Thi_S"/>
</dbReference>
<dbReference type="STRING" id="320497.A0U93_02845"/>
<dbReference type="Pfam" id="PF02597">
    <property type="entry name" value="ThiS"/>
    <property type="match status" value="1"/>
</dbReference>
<keyword evidence="2" id="KW-1185">Reference proteome</keyword>
<dbReference type="InterPro" id="IPR003749">
    <property type="entry name" value="ThiS/MoaD-like"/>
</dbReference>
<dbReference type="Proteomes" id="UP000188604">
    <property type="component" value="Chromosome"/>
</dbReference>
<dbReference type="CDD" id="cd00565">
    <property type="entry name" value="Ubl_ThiS"/>
    <property type="match status" value="1"/>
</dbReference>
<dbReference type="Gene3D" id="3.10.20.30">
    <property type="match status" value="1"/>
</dbReference>
<dbReference type="SUPFAM" id="SSF54285">
    <property type="entry name" value="MoaD/ThiS"/>
    <property type="match status" value="1"/>
</dbReference>
<dbReference type="RefSeq" id="WP_077806020.1">
    <property type="nucleotide sequence ID" value="NZ_BJXS01000004.1"/>
</dbReference>
<dbReference type="InterPro" id="IPR012675">
    <property type="entry name" value="Beta-grasp_dom_sf"/>
</dbReference>
<dbReference type="NCBIfam" id="TIGR01683">
    <property type="entry name" value="thiS"/>
    <property type="match status" value="1"/>
</dbReference>
<evidence type="ECO:0000313" key="1">
    <source>
        <dbReference type="EMBL" id="AQS87051.1"/>
    </source>
</evidence>
<proteinExistence type="predicted"/>